<reference evidence="2 3" key="1">
    <citation type="submission" date="2019-10" db="EMBL/GenBank/DDBJ databases">
        <title>A soil myxobacterium in the family Polyangiaceae.</title>
        <authorList>
            <person name="Li Y."/>
            <person name="Wang J."/>
        </authorList>
    </citation>
    <scope>NUCLEOTIDE SEQUENCE [LARGE SCALE GENOMIC DNA]</scope>
    <source>
        <strain evidence="2 3">DSM 14734</strain>
    </source>
</reference>
<organism evidence="2 3">
    <name type="scientific">Polyangium spumosum</name>
    <dbReference type="NCBI Taxonomy" id="889282"/>
    <lineage>
        <taxon>Bacteria</taxon>
        <taxon>Pseudomonadati</taxon>
        <taxon>Myxococcota</taxon>
        <taxon>Polyangia</taxon>
        <taxon>Polyangiales</taxon>
        <taxon>Polyangiaceae</taxon>
        <taxon>Polyangium</taxon>
    </lineage>
</organism>
<dbReference type="RefSeq" id="WP_153821777.1">
    <property type="nucleotide sequence ID" value="NZ_WJIE01000006.1"/>
</dbReference>
<sequence length="447" mass="50164">MAKIGRNEPCPCGSGRKYKKCCLATAAGAYTTADRLSTLERLLDWVDEDELEGSRERFWGDLLPLRDKYPNPILRDMAECVFQWWLFFDARNGAGVTLAEHLLAHARDLRAGERSYLEMGRASAMLLYDIIAVEPGESVTVRNVLDGGETRVRERSASRAVRPWDLVAARVFARGASGFPEFDGGILPLPSHLRSWLIMGLEKARAELDGADFRTSLAPFFFEVWFNPKKPTLVNHDGDRLLFTTTYFDVLDEAKLAAALDHASELHRDDDAECWRWVGSGGQQAGEVVIASMRIEGARLEIQTNSRERGERARTLVEGLAGEAVRYRVTKHEDVERGMSEASPRHGRASAAQSEALDGPAREALALFYREHYERWVDEPIPMLDGQTPRAAAKVEALRPRVARMIEDLEVMYERAVAEGTVGYDPEWMWAALGLEDLARGREGRNI</sequence>
<evidence type="ECO:0000313" key="2">
    <source>
        <dbReference type="EMBL" id="MRG94993.1"/>
    </source>
</evidence>
<accession>A0A6N7PSN3</accession>
<dbReference type="EMBL" id="WJIE01000006">
    <property type="protein sequence ID" value="MRG94993.1"/>
    <property type="molecule type" value="Genomic_DNA"/>
</dbReference>
<dbReference type="SUPFAM" id="SSF103642">
    <property type="entry name" value="Sec-C motif"/>
    <property type="match status" value="1"/>
</dbReference>
<evidence type="ECO:0008006" key="4">
    <source>
        <dbReference type="Google" id="ProtNLM"/>
    </source>
</evidence>
<proteinExistence type="predicted"/>
<dbReference type="AlphaFoldDB" id="A0A6N7PSN3"/>
<feature type="region of interest" description="Disordered" evidence="1">
    <location>
        <begin position="333"/>
        <end position="356"/>
    </location>
</feature>
<protein>
    <recommendedName>
        <fullName evidence="4">SEC-C domain-containing protein</fullName>
    </recommendedName>
</protein>
<dbReference type="Pfam" id="PF02810">
    <property type="entry name" value="SEC-C"/>
    <property type="match status" value="1"/>
</dbReference>
<evidence type="ECO:0000313" key="3">
    <source>
        <dbReference type="Proteomes" id="UP000440224"/>
    </source>
</evidence>
<dbReference type="OrthoDB" id="5503541at2"/>
<evidence type="ECO:0000256" key="1">
    <source>
        <dbReference type="SAM" id="MobiDB-lite"/>
    </source>
</evidence>
<gene>
    <name evidence="2" type="ORF">GF068_24180</name>
</gene>
<dbReference type="Proteomes" id="UP000440224">
    <property type="component" value="Unassembled WGS sequence"/>
</dbReference>
<keyword evidence="3" id="KW-1185">Reference proteome</keyword>
<dbReference type="Gene3D" id="3.10.450.50">
    <property type="match status" value="1"/>
</dbReference>
<dbReference type="InterPro" id="IPR004027">
    <property type="entry name" value="SEC_C_motif"/>
</dbReference>
<comment type="caution">
    <text evidence="2">The sequence shown here is derived from an EMBL/GenBank/DDBJ whole genome shotgun (WGS) entry which is preliminary data.</text>
</comment>
<name>A0A6N7PSN3_9BACT</name>